<dbReference type="AlphaFoldDB" id="A0A1I7D7K8"/>
<dbReference type="InterPro" id="IPR014748">
    <property type="entry name" value="Enoyl-CoA_hydra_C"/>
</dbReference>
<protein>
    <submittedName>
        <fullName evidence="2">Enoyl-CoA hydratase</fullName>
    </submittedName>
</protein>
<dbReference type="InterPro" id="IPR029045">
    <property type="entry name" value="ClpP/crotonase-like_dom_sf"/>
</dbReference>
<keyword evidence="3" id="KW-1185">Reference proteome</keyword>
<accession>A0A1I7D7K8</accession>
<reference evidence="3" key="1">
    <citation type="submission" date="2016-10" db="EMBL/GenBank/DDBJ databases">
        <authorList>
            <person name="Varghese N."/>
            <person name="Submissions S."/>
        </authorList>
    </citation>
    <scope>NUCLEOTIDE SEQUENCE [LARGE SCALE GENOMIC DNA]</scope>
    <source>
        <strain evidence="3">DSM 46136</strain>
    </source>
</reference>
<evidence type="ECO:0000313" key="2">
    <source>
        <dbReference type="EMBL" id="SFU07676.1"/>
    </source>
</evidence>
<dbReference type="OrthoDB" id="9777711at2"/>
<organism evidence="2 3">
    <name type="scientific">Geodermatophilus amargosae</name>
    <dbReference type="NCBI Taxonomy" id="1296565"/>
    <lineage>
        <taxon>Bacteria</taxon>
        <taxon>Bacillati</taxon>
        <taxon>Actinomycetota</taxon>
        <taxon>Actinomycetes</taxon>
        <taxon>Geodermatophilales</taxon>
        <taxon>Geodermatophilaceae</taxon>
        <taxon>Geodermatophilus</taxon>
    </lineage>
</organism>
<dbReference type="RefSeq" id="WP_093584704.1">
    <property type="nucleotide sequence ID" value="NZ_FPBA01000037.1"/>
</dbReference>
<sequence length="254" mass="26529">MSAVDTTRDGAVATVTLTRPDKLNALDRATRWELIGALRAVAADTGVRAVVLTGTGRAFCVGQDLAAVEELEHADETVAGSYNPIAQAIAGMPKPVVAAVNGLAVGAGFGLALACDQRLASDTASFSCAFSKVGLVPDTAASWYLVRELGYTRAFRLAATGRTVRAAEALDLGLLDEVLPADALADRAHELARELASGPALALALTKRQFRAVCEVSFEAALAIEARHQGEAAAHPDHVEGRTAFAEKRAPRWG</sequence>
<name>A0A1I7D7K8_9ACTN</name>
<dbReference type="Proteomes" id="UP000199546">
    <property type="component" value="Unassembled WGS sequence"/>
</dbReference>
<dbReference type="InterPro" id="IPR001753">
    <property type="entry name" value="Enoyl-CoA_hydra/iso"/>
</dbReference>
<proteinExistence type="inferred from homology"/>
<dbReference type="PANTHER" id="PTHR43802">
    <property type="entry name" value="ENOYL-COA HYDRATASE"/>
    <property type="match status" value="1"/>
</dbReference>
<dbReference type="Pfam" id="PF00378">
    <property type="entry name" value="ECH_1"/>
    <property type="match status" value="1"/>
</dbReference>
<dbReference type="Gene3D" id="1.10.12.10">
    <property type="entry name" value="Lyase 2-enoyl-coa Hydratase, Chain A, domain 2"/>
    <property type="match status" value="1"/>
</dbReference>
<dbReference type="CDD" id="cd06558">
    <property type="entry name" value="crotonase-like"/>
    <property type="match status" value="1"/>
</dbReference>
<evidence type="ECO:0000256" key="1">
    <source>
        <dbReference type="ARBA" id="ARBA00005254"/>
    </source>
</evidence>
<dbReference type="STRING" id="1296565.SAMN05660657_05428"/>
<dbReference type="EMBL" id="FPBA01000037">
    <property type="protein sequence ID" value="SFU07676.1"/>
    <property type="molecule type" value="Genomic_DNA"/>
</dbReference>
<dbReference type="Gene3D" id="3.90.226.10">
    <property type="entry name" value="2-enoyl-CoA Hydratase, Chain A, domain 1"/>
    <property type="match status" value="1"/>
</dbReference>
<dbReference type="SUPFAM" id="SSF52096">
    <property type="entry name" value="ClpP/crotonase"/>
    <property type="match status" value="1"/>
</dbReference>
<comment type="similarity">
    <text evidence="1">Belongs to the enoyl-CoA hydratase/isomerase family.</text>
</comment>
<dbReference type="PANTHER" id="PTHR43802:SF1">
    <property type="entry name" value="IP11341P-RELATED"/>
    <property type="match status" value="1"/>
</dbReference>
<dbReference type="GO" id="GO:0003824">
    <property type="term" value="F:catalytic activity"/>
    <property type="evidence" value="ECO:0007669"/>
    <property type="project" value="UniProtKB-ARBA"/>
</dbReference>
<evidence type="ECO:0000313" key="3">
    <source>
        <dbReference type="Proteomes" id="UP000199546"/>
    </source>
</evidence>
<gene>
    <name evidence="2" type="ORF">SAMN05660657_05428</name>
</gene>